<evidence type="ECO:0000313" key="1">
    <source>
        <dbReference type="EMBL" id="EDS04584.1"/>
    </source>
</evidence>
<dbReference type="HOGENOM" id="CLU_3246249_0_0_10"/>
<reference evidence="1" key="2">
    <citation type="submission" date="2013-09" db="EMBL/GenBank/DDBJ databases">
        <title>Draft genome sequence of Alistipes putredinis (DSM 17216).</title>
        <authorList>
            <person name="Sudarsanam P."/>
            <person name="Ley R."/>
            <person name="Guruge J."/>
            <person name="Turnbaugh P.J."/>
            <person name="Mahowald M."/>
            <person name="Liep D."/>
            <person name="Gordon J."/>
        </authorList>
    </citation>
    <scope>NUCLEOTIDE SEQUENCE</scope>
    <source>
        <strain evidence="1">DSM 17216</strain>
    </source>
</reference>
<dbReference type="Proteomes" id="UP000005819">
    <property type="component" value="Unassembled WGS sequence"/>
</dbReference>
<evidence type="ECO:0000313" key="2">
    <source>
        <dbReference type="Proteomes" id="UP000005819"/>
    </source>
</evidence>
<sequence length="42" mass="5012">MDRNFVFQKFDTATIPKSGTRSLRFQNMFFTFVDDILKFTEA</sequence>
<comment type="caution">
    <text evidence="1">The sequence shown here is derived from an EMBL/GenBank/DDBJ whole genome shotgun (WGS) entry which is preliminary data.</text>
</comment>
<reference evidence="1" key="1">
    <citation type="submission" date="2007-10" db="EMBL/GenBank/DDBJ databases">
        <authorList>
            <person name="Fulton L."/>
            <person name="Clifton S."/>
            <person name="Fulton B."/>
            <person name="Xu J."/>
            <person name="Minx P."/>
            <person name="Pepin K.H."/>
            <person name="Johnson M."/>
            <person name="Thiruvilangam P."/>
            <person name="Bhonagiri V."/>
            <person name="Nash W.E."/>
            <person name="Mardis E.R."/>
            <person name="Wilson R.K."/>
        </authorList>
    </citation>
    <scope>NUCLEOTIDE SEQUENCE [LARGE SCALE GENOMIC DNA]</scope>
    <source>
        <strain evidence="1">DSM 17216</strain>
    </source>
</reference>
<dbReference type="AlphaFoldDB" id="B0MTA4"/>
<keyword evidence="2" id="KW-1185">Reference proteome</keyword>
<name>B0MTA4_9BACT</name>
<gene>
    <name evidence="1" type="ORF">ALIPUT_00455</name>
</gene>
<proteinExistence type="predicted"/>
<protein>
    <submittedName>
        <fullName evidence="1">Uncharacterized protein</fullName>
    </submittedName>
</protein>
<dbReference type="EMBL" id="ABFK02000016">
    <property type="protein sequence ID" value="EDS04584.1"/>
    <property type="molecule type" value="Genomic_DNA"/>
</dbReference>
<organism evidence="1 2">
    <name type="scientific">Alistipes putredinis DSM 17216</name>
    <dbReference type="NCBI Taxonomy" id="445970"/>
    <lineage>
        <taxon>Bacteria</taxon>
        <taxon>Pseudomonadati</taxon>
        <taxon>Bacteroidota</taxon>
        <taxon>Bacteroidia</taxon>
        <taxon>Bacteroidales</taxon>
        <taxon>Rikenellaceae</taxon>
        <taxon>Alistipes</taxon>
    </lineage>
</organism>
<accession>B0MTA4</accession>